<reference evidence="1" key="1">
    <citation type="journal article" date="2010" name="Science">
        <title>Plasticity of animal genome architecture unmasked by rapid evolution of a pelagic tunicate.</title>
        <authorList>
            <person name="Denoeud F."/>
            <person name="Henriet S."/>
            <person name="Mungpakdee S."/>
            <person name="Aury J.M."/>
            <person name="Da Silva C."/>
            <person name="Brinkmann H."/>
            <person name="Mikhaleva J."/>
            <person name="Olsen L.C."/>
            <person name="Jubin C."/>
            <person name="Canestro C."/>
            <person name="Bouquet J.M."/>
            <person name="Danks G."/>
            <person name="Poulain J."/>
            <person name="Campsteijn C."/>
            <person name="Adamski M."/>
            <person name="Cross I."/>
            <person name="Yadetie F."/>
            <person name="Muffato M."/>
            <person name="Louis A."/>
            <person name="Butcher S."/>
            <person name="Tsagkogeorga G."/>
            <person name="Konrad A."/>
            <person name="Singh S."/>
            <person name="Jensen M.F."/>
            <person name="Cong E.H."/>
            <person name="Eikeseth-Otteraa H."/>
            <person name="Noel B."/>
            <person name="Anthouard V."/>
            <person name="Porcel B.M."/>
            <person name="Kachouri-Lafond R."/>
            <person name="Nishino A."/>
            <person name="Ugolini M."/>
            <person name="Chourrout P."/>
            <person name="Nishida H."/>
            <person name="Aasland R."/>
            <person name="Huzurbazar S."/>
            <person name="Westhof E."/>
            <person name="Delsuc F."/>
            <person name="Lehrach H."/>
            <person name="Reinhardt R."/>
            <person name="Weissenbach J."/>
            <person name="Roy S.W."/>
            <person name="Artiguenave F."/>
            <person name="Postlethwait J.H."/>
            <person name="Manak J.R."/>
            <person name="Thompson E.M."/>
            <person name="Jaillon O."/>
            <person name="Du Pasquier L."/>
            <person name="Boudinot P."/>
            <person name="Liberles D.A."/>
            <person name="Volff J.N."/>
            <person name="Philippe H."/>
            <person name="Lenhard B."/>
            <person name="Roest Crollius H."/>
            <person name="Wincker P."/>
            <person name="Chourrout D."/>
        </authorList>
    </citation>
    <scope>NUCLEOTIDE SEQUENCE [LARGE SCALE GENOMIC DNA]</scope>
</reference>
<dbReference type="Proteomes" id="UP000001307">
    <property type="component" value="Unassembled WGS sequence"/>
</dbReference>
<organism evidence="1">
    <name type="scientific">Oikopleura dioica</name>
    <name type="common">Tunicate</name>
    <dbReference type="NCBI Taxonomy" id="34765"/>
    <lineage>
        <taxon>Eukaryota</taxon>
        <taxon>Metazoa</taxon>
        <taxon>Chordata</taxon>
        <taxon>Tunicata</taxon>
        <taxon>Appendicularia</taxon>
        <taxon>Copelata</taxon>
        <taxon>Oikopleuridae</taxon>
        <taxon>Oikopleura</taxon>
    </lineage>
</organism>
<gene>
    <name evidence="1" type="ORF">GSOID_T00015891001</name>
</gene>
<accession>E4X1Y5</accession>
<dbReference type="InParanoid" id="E4X1Y5"/>
<evidence type="ECO:0000313" key="1">
    <source>
        <dbReference type="EMBL" id="CBY23452.1"/>
    </source>
</evidence>
<keyword evidence="2" id="KW-1185">Reference proteome</keyword>
<name>E4X1Y5_OIKDI</name>
<sequence>MKIVATILASMASARIMFNLDKNAEMTGGPFFHPNKNVDNDRFLLLGETDRQNSYSGCCKQLIVHDIFNGQRIFEKSPYEETWIDRQGDAIFFNTQFQIWQLVPQSAKSSFGSAFSAPSEAGCPNEHAWTVSYQNRWSTTVNYVQCLNDFKDHDAVIYDLSERVCEIMKKEVPKLTQIKMNSLCQRALSIADRVIKQRACAAKSISRAASNVVLSLKTAREWRDKLMEINAARNEDCENNEDLDGTIVRFYESIRRKIIKANRQK</sequence>
<dbReference type="AlphaFoldDB" id="E4X1Y5"/>
<evidence type="ECO:0000313" key="2">
    <source>
        <dbReference type="Proteomes" id="UP000001307"/>
    </source>
</evidence>
<dbReference type="OrthoDB" id="10414185at2759"/>
<proteinExistence type="predicted"/>
<protein>
    <submittedName>
        <fullName evidence="1">Uncharacterized protein</fullName>
    </submittedName>
</protein>
<dbReference type="EMBL" id="FN653021">
    <property type="protein sequence ID" value="CBY23452.1"/>
    <property type="molecule type" value="Genomic_DNA"/>
</dbReference>